<keyword evidence="2" id="KW-1185">Reference proteome</keyword>
<dbReference type="OMA" id="AFLNWQF"/>
<reference evidence="2" key="1">
    <citation type="journal article" date="2012" name="PLoS Genet.">
        <title>The genomes of the fungal plant pathogens Cladosporium fulvum and Dothistroma septosporum reveal adaptation to different hosts and lifestyles but also signatures of common ancestry.</title>
        <authorList>
            <person name="de Wit P.J.G.M."/>
            <person name="van der Burgt A."/>
            <person name="Oekmen B."/>
            <person name="Stergiopoulos I."/>
            <person name="Abd-Elsalam K.A."/>
            <person name="Aerts A.L."/>
            <person name="Bahkali A.H."/>
            <person name="Beenen H.G."/>
            <person name="Chettri P."/>
            <person name="Cox M.P."/>
            <person name="Datema E."/>
            <person name="de Vries R.P."/>
            <person name="Dhillon B."/>
            <person name="Ganley A.R."/>
            <person name="Griffiths S.A."/>
            <person name="Guo Y."/>
            <person name="Hamelin R.C."/>
            <person name="Henrissat B."/>
            <person name="Kabir M.S."/>
            <person name="Jashni M.K."/>
            <person name="Kema G."/>
            <person name="Klaubauf S."/>
            <person name="Lapidus A."/>
            <person name="Levasseur A."/>
            <person name="Lindquist E."/>
            <person name="Mehrabi R."/>
            <person name="Ohm R.A."/>
            <person name="Owen T.J."/>
            <person name="Salamov A."/>
            <person name="Schwelm A."/>
            <person name="Schijlen E."/>
            <person name="Sun H."/>
            <person name="van den Burg H.A."/>
            <person name="van Ham R.C.H.J."/>
            <person name="Zhang S."/>
            <person name="Goodwin S.B."/>
            <person name="Grigoriev I.V."/>
            <person name="Collemare J."/>
            <person name="Bradshaw R.E."/>
        </authorList>
    </citation>
    <scope>NUCLEOTIDE SEQUENCE [LARGE SCALE GENOMIC DNA]</scope>
    <source>
        <strain evidence="2">NZE10 / CBS 128990</strain>
    </source>
</reference>
<reference evidence="1 2" key="2">
    <citation type="journal article" date="2012" name="PLoS Pathog.">
        <title>Diverse lifestyles and strategies of plant pathogenesis encoded in the genomes of eighteen Dothideomycetes fungi.</title>
        <authorList>
            <person name="Ohm R.A."/>
            <person name="Feau N."/>
            <person name="Henrissat B."/>
            <person name="Schoch C.L."/>
            <person name="Horwitz B.A."/>
            <person name="Barry K.W."/>
            <person name="Condon B.J."/>
            <person name="Copeland A.C."/>
            <person name="Dhillon B."/>
            <person name="Glaser F."/>
            <person name="Hesse C.N."/>
            <person name="Kosti I."/>
            <person name="LaButti K."/>
            <person name="Lindquist E.A."/>
            <person name="Lucas S."/>
            <person name="Salamov A.A."/>
            <person name="Bradshaw R.E."/>
            <person name="Ciuffetti L."/>
            <person name="Hamelin R.C."/>
            <person name="Kema G.H.J."/>
            <person name="Lawrence C."/>
            <person name="Scott J.A."/>
            <person name="Spatafora J.W."/>
            <person name="Turgeon B.G."/>
            <person name="de Wit P.J.G.M."/>
            <person name="Zhong S."/>
            <person name="Goodwin S.B."/>
            <person name="Grigoriev I.V."/>
        </authorList>
    </citation>
    <scope>NUCLEOTIDE SEQUENCE [LARGE SCALE GENOMIC DNA]</scope>
    <source>
        <strain evidence="2">NZE10 / CBS 128990</strain>
    </source>
</reference>
<name>N1PS57_DOTSN</name>
<protein>
    <submittedName>
        <fullName evidence="1">Glycosyltransferase family 8 protein</fullName>
    </submittedName>
</protein>
<dbReference type="GO" id="GO:0016740">
    <property type="term" value="F:transferase activity"/>
    <property type="evidence" value="ECO:0007669"/>
    <property type="project" value="UniProtKB-KW"/>
</dbReference>
<dbReference type="OrthoDB" id="2014201at2759"/>
<proteinExistence type="predicted"/>
<dbReference type="InterPro" id="IPR029044">
    <property type="entry name" value="Nucleotide-diphossugar_trans"/>
</dbReference>
<dbReference type="Proteomes" id="UP000016933">
    <property type="component" value="Unassembled WGS sequence"/>
</dbReference>
<dbReference type="HOGENOM" id="CLU_051232_0_0_1"/>
<dbReference type="EMBL" id="KB446538">
    <property type="protein sequence ID" value="EME45195.1"/>
    <property type="molecule type" value="Genomic_DNA"/>
</dbReference>
<keyword evidence="1" id="KW-0808">Transferase</keyword>
<evidence type="ECO:0000313" key="2">
    <source>
        <dbReference type="Proteomes" id="UP000016933"/>
    </source>
</evidence>
<dbReference type="AlphaFoldDB" id="N1PS57"/>
<gene>
    <name evidence="1" type="ORF">DOTSEDRAFT_129009</name>
</gene>
<dbReference type="SUPFAM" id="SSF53448">
    <property type="entry name" value="Nucleotide-diphospho-sugar transferases"/>
    <property type="match status" value="1"/>
</dbReference>
<dbReference type="eggNOG" id="KOG1950">
    <property type="taxonomic scope" value="Eukaryota"/>
</dbReference>
<dbReference type="InterPro" id="IPR050587">
    <property type="entry name" value="GNT1/Glycosyltrans_8"/>
</dbReference>
<dbReference type="Gene3D" id="3.90.550.10">
    <property type="entry name" value="Spore Coat Polysaccharide Biosynthesis Protein SpsA, Chain A"/>
    <property type="match status" value="1"/>
</dbReference>
<organism evidence="1 2">
    <name type="scientific">Dothistroma septosporum (strain NZE10 / CBS 128990)</name>
    <name type="common">Red band needle blight fungus</name>
    <name type="synonym">Mycosphaerella pini</name>
    <dbReference type="NCBI Taxonomy" id="675120"/>
    <lineage>
        <taxon>Eukaryota</taxon>
        <taxon>Fungi</taxon>
        <taxon>Dikarya</taxon>
        <taxon>Ascomycota</taxon>
        <taxon>Pezizomycotina</taxon>
        <taxon>Dothideomycetes</taxon>
        <taxon>Dothideomycetidae</taxon>
        <taxon>Mycosphaerellales</taxon>
        <taxon>Mycosphaerellaceae</taxon>
        <taxon>Dothistroma</taxon>
    </lineage>
</organism>
<evidence type="ECO:0000313" key="1">
    <source>
        <dbReference type="EMBL" id="EME45195.1"/>
    </source>
</evidence>
<dbReference type="STRING" id="675120.N1PS57"/>
<sequence length="374" mass="41645">MVDLPATPILAATLVYEKLSLSTSHPAASPAALVAPVEEETHGYGSKLFFEDDLPYKFPKLDIDKLKTMAPHHYKGPGHPTFATMFLSRNGSLHDPYFLSTHEVVYRLLWNPDTKSTEHPVTVFVAPFVAPAQRSSFEAIGAIVREVKEMPFQPDVQNGNTISHRFRDVFSKLEMWAQADFSRIAYLDSDAFPLANVDALMGQQLAPQRNCRRELLWTVDQTHPEESCRYTFTGVQDIGVSSMINAGMLVLQPNEAMHELLLREFHDPDNTGLLNSGFPEQGLLSHVFRMDGPFPATIIGKAWNGDPGVKDGGAKLNILHAKLWALQHEGAHWTDGMFAKTWEDLSTFYASEGFASTRAQDAVLSREYFAASGH</sequence>
<accession>N1PS57</accession>
<dbReference type="PANTHER" id="PTHR11183">
    <property type="entry name" value="GLYCOGENIN SUBFAMILY MEMBER"/>
    <property type="match status" value="1"/>
</dbReference>